<reference evidence="1" key="1">
    <citation type="submission" date="2020-07" db="EMBL/GenBank/DDBJ databases">
        <title>Genomic analysis of a strain of Sedimentibacter Hydroxybenzoicus DSM7310.</title>
        <authorList>
            <person name="Ma S."/>
        </authorList>
    </citation>
    <scope>NUCLEOTIDE SEQUENCE</scope>
    <source>
        <strain evidence="1">DSM 7310</strain>
    </source>
</reference>
<evidence type="ECO:0000313" key="2">
    <source>
        <dbReference type="Proteomes" id="UP000611629"/>
    </source>
</evidence>
<comment type="caution">
    <text evidence="1">The sequence shown here is derived from an EMBL/GenBank/DDBJ whole genome shotgun (WGS) entry which is preliminary data.</text>
</comment>
<protein>
    <submittedName>
        <fullName evidence="1">Uncharacterized protein</fullName>
    </submittedName>
</protein>
<keyword evidence="2" id="KW-1185">Reference proteome</keyword>
<dbReference type="RefSeq" id="WP_179238976.1">
    <property type="nucleotide sequence ID" value="NZ_JACBNQ010000019.1"/>
</dbReference>
<accession>A0A974BM81</accession>
<gene>
    <name evidence="1" type="ORF">HZF24_14080</name>
</gene>
<dbReference type="AlphaFoldDB" id="A0A974BM81"/>
<name>A0A974BM81_SEDHY</name>
<proteinExistence type="predicted"/>
<dbReference type="EMBL" id="JACBNQ010000019">
    <property type="protein sequence ID" value="NYB75272.1"/>
    <property type="molecule type" value="Genomic_DNA"/>
</dbReference>
<dbReference type="Proteomes" id="UP000611629">
    <property type="component" value="Unassembled WGS sequence"/>
</dbReference>
<sequence>MVKILLVALDINLQRNKIIDERISGKIKEILSTYDKQNSDWEKLIQRYNEIINVE</sequence>
<evidence type="ECO:0000313" key="1">
    <source>
        <dbReference type="EMBL" id="NYB75272.1"/>
    </source>
</evidence>
<organism evidence="1 2">
    <name type="scientific">Sedimentibacter hydroxybenzoicus DSM 7310</name>
    <dbReference type="NCBI Taxonomy" id="1123245"/>
    <lineage>
        <taxon>Bacteria</taxon>
        <taxon>Bacillati</taxon>
        <taxon>Bacillota</taxon>
        <taxon>Tissierellia</taxon>
        <taxon>Sedimentibacter</taxon>
    </lineage>
</organism>